<keyword evidence="5" id="KW-0378">Hydrolase</keyword>
<dbReference type="Proteomes" id="UP000266188">
    <property type="component" value="Unassembled WGS sequence"/>
</dbReference>
<evidence type="ECO:0000313" key="8">
    <source>
        <dbReference type="EMBL" id="RJE17611.1"/>
    </source>
</evidence>
<feature type="compositionally biased region" description="Basic residues" evidence="6">
    <location>
        <begin position="286"/>
        <end position="299"/>
    </location>
</feature>
<organism evidence="8 9">
    <name type="scientific">Aspergillus sclerotialis</name>
    <dbReference type="NCBI Taxonomy" id="2070753"/>
    <lineage>
        <taxon>Eukaryota</taxon>
        <taxon>Fungi</taxon>
        <taxon>Dikarya</taxon>
        <taxon>Ascomycota</taxon>
        <taxon>Pezizomycotina</taxon>
        <taxon>Eurotiomycetes</taxon>
        <taxon>Eurotiomycetidae</taxon>
        <taxon>Eurotiales</taxon>
        <taxon>Aspergillaceae</taxon>
        <taxon>Aspergillus</taxon>
        <taxon>Aspergillus subgen. Polypaecilum</taxon>
    </lineage>
</organism>
<dbReference type="InterPro" id="IPR051947">
    <property type="entry name" value="Sentrin-specific_protease"/>
</dbReference>
<evidence type="ECO:0000256" key="1">
    <source>
        <dbReference type="ARBA" id="ARBA00005234"/>
    </source>
</evidence>
<dbReference type="GO" id="GO:0006508">
    <property type="term" value="P:proteolysis"/>
    <property type="evidence" value="ECO:0007669"/>
    <property type="project" value="UniProtKB-KW"/>
</dbReference>
<feature type="domain" description="Ubiquitin-like protease family profile" evidence="7">
    <location>
        <begin position="557"/>
        <end position="872"/>
    </location>
</feature>
<feature type="compositionally biased region" description="Basic and acidic residues" evidence="6">
    <location>
        <begin position="225"/>
        <end position="235"/>
    </location>
</feature>
<dbReference type="STRING" id="2070753.A0A3A2ZKC4"/>
<feature type="compositionally biased region" description="Polar residues" evidence="6">
    <location>
        <begin position="698"/>
        <end position="708"/>
    </location>
</feature>
<feature type="compositionally biased region" description="Basic and acidic residues" evidence="6">
    <location>
        <begin position="1097"/>
        <end position="1111"/>
    </location>
</feature>
<evidence type="ECO:0000256" key="4">
    <source>
        <dbReference type="ARBA" id="ARBA00022786"/>
    </source>
</evidence>
<dbReference type="AlphaFoldDB" id="A0A3A2ZKC4"/>
<comment type="caution">
    <text evidence="8">The sequence shown here is derived from an EMBL/GenBank/DDBJ whole genome shotgun (WGS) entry which is preliminary data.</text>
</comment>
<feature type="compositionally biased region" description="Basic and acidic residues" evidence="6">
    <location>
        <begin position="968"/>
        <end position="986"/>
    </location>
</feature>
<dbReference type="PANTHER" id="PTHR46896">
    <property type="entry name" value="SENTRIN-SPECIFIC PROTEASE"/>
    <property type="match status" value="1"/>
</dbReference>
<dbReference type="GO" id="GO:0005634">
    <property type="term" value="C:nucleus"/>
    <property type="evidence" value="ECO:0007669"/>
    <property type="project" value="TreeGrafter"/>
</dbReference>
<feature type="region of interest" description="Disordered" evidence="6">
    <location>
        <begin position="415"/>
        <end position="496"/>
    </location>
</feature>
<feature type="compositionally biased region" description="Acidic residues" evidence="6">
    <location>
        <begin position="958"/>
        <end position="967"/>
    </location>
</feature>
<feature type="compositionally biased region" description="Polar residues" evidence="6">
    <location>
        <begin position="1"/>
        <end position="23"/>
    </location>
</feature>
<evidence type="ECO:0000256" key="5">
    <source>
        <dbReference type="ARBA" id="ARBA00022801"/>
    </source>
</evidence>
<dbReference type="Gene3D" id="3.40.395.10">
    <property type="entry name" value="Adenoviral Proteinase, Chain A"/>
    <property type="match status" value="1"/>
</dbReference>
<dbReference type="EMBL" id="MVGC01000812">
    <property type="protein sequence ID" value="RJE17611.1"/>
    <property type="molecule type" value="Genomic_DNA"/>
</dbReference>
<feature type="region of interest" description="Disordered" evidence="6">
    <location>
        <begin position="216"/>
        <end position="299"/>
    </location>
</feature>
<evidence type="ECO:0000313" key="9">
    <source>
        <dbReference type="Proteomes" id="UP000266188"/>
    </source>
</evidence>
<accession>A0A3A2ZKC4</accession>
<keyword evidence="2" id="KW-0597">Phosphoprotein</keyword>
<evidence type="ECO:0000256" key="3">
    <source>
        <dbReference type="ARBA" id="ARBA00022670"/>
    </source>
</evidence>
<dbReference type="PANTHER" id="PTHR46896:SF3">
    <property type="entry name" value="FI06413P-RELATED"/>
    <property type="match status" value="1"/>
</dbReference>
<feature type="compositionally biased region" description="Basic and acidic residues" evidence="6">
    <location>
        <begin position="674"/>
        <end position="689"/>
    </location>
</feature>
<dbReference type="OrthoDB" id="442460at2759"/>
<feature type="region of interest" description="Disordered" evidence="6">
    <location>
        <begin position="670"/>
        <end position="799"/>
    </location>
</feature>
<dbReference type="InterPro" id="IPR038765">
    <property type="entry name" value="Papain-like_cys_pep_sf"/>
</dbReference>
<feature type="compositionally biased region" description="Basic and acidic residues" evidence="6">
    <location>
        <begin position="427"/>
        <end position="445"/>
    </location>
</feature>
<keyword evidence="9" id="KW-1185">Reference proteome</keyword>
<sequence>MPLLESISNLINTWSPRRQTSTRPPHPPPSDGISDSQDRSEPRRSMRTTNQSEEGRLLGNYSPGRDAVPIVPGATFKNKNKSLQDFSTFRPQNTLSGKSKESGPVRPRGNARGRPRNRYGGRSRLEHTMESGEERPAKKQRRDYHTQASGRQMSSDDDEASAHAPKGALSPAAVKQFHEMSSPNAARMRNPWEYPGALGEYRYVEPSNQSLRDQFIATDGAQRNPDIKGRRRSSDSPDELQGEITVKPSLSPVIRGGKADANTAAGYPDRLSSPSDIRPTDFTSRRSNRKSRPGKEHHKHMFDAVLVRVGQVERLSSDGGTFEICVNNTSIEVAGDGDSGCAVQVPLTRFTQLIQGEKPSSKVRLRMSKTEMGDQMDIELSSPDEKTRFTSLLRQWVGVQDKPSNWMDNAFKKTERDTSRFANGSKHPSENIDEKSPEQRPEVPKRPKLSASLQDDHGNTNGDLSYLSRPPRKSGNNSIFGSHSHPEKTYSSFDRINNFRHTATNNRETRSMFRRQPLEPIICDDDDEEVDSPKTPDLQPGKWNTPLVYPRVGKNTAEVHAQDRERLRDNEFLNDNLIGFYIRFLEDHLNRRSKDVAKRVYFFNSFFFTTITNTPRGQRGINYRGVEKWTRNVDLFSYDYIVVPINEAAHWYVAIICNLPFLEGVAGESQDTAESDKNSRLASEAREIPETPVASQELGESTTQTRGSGSKEEATRASLATMSLVDGTGPGKENPTADEDWPENEENQTTPQAKFTNSAGKQDDTKESSQTSPARQATSSASQKGKKAKKKPIPPIQRYNTTQPVIITFDSLDLARSPTISTLREYLSHEAKSKKGIEIDTKNIRGMRARQIPLQKNFSDCGLYLLAYLEKFIQDPDLFVKKLLRKEMQAEGDWPPLKSGLLRRRLKDFLDRLYDEQELVASKKEIEGGLLADKSPVDFLLGSETVEKGEGESSPVDNPDEDGEENGDTSRNESPEQPSKSRDGTPHPDANSNQDEVGTEEVSKDESPDATDQAQPSNNQEIIEVPDSQDGGKVTCSAKSQESRSGDEQKDIVSVEDEGGSGAANPDPKEKTKHEDTGAKAKGSIIEVQVSGTPSPDSRKNARKGRGEGVRSPKSTKGK</sequence>
<feature type="compositionally biased region" description="Basic and acidic residues" evidence="6">
    <location>
        <begin position="123"/>
        <end position="137"/>
    </location>
</feature>
<feature type="compositionally biased region" description="Basic and acidic residues" evidence="6">
    <location>
        <begin position="1041"/>
        <end position="1053"/>
    </location>
</feature>
<dbReference type="GO" id="GO:0005737">
    <property type="term" value="C:cytoplasm"/>
    <property type="evidence" value="ECO:0007669"/>
    <property type="project" value="TreeGrafter"/>
</dbReference>
<name>A0A3A2ZKC4_9EURO</name>
<feature type="region of interest" description="Disordered" evidence="6">
    <location>
        <begin position="524"/>
        <end position="546"/>
    </location>
</feature>
<gene>
    <name evidence="8" type="ORF">PHISCL_10053</name>
</gene>
<dbReference type="GO" id="GO:0070139">
    <property type="term" value="F:SUMO-specific endopeptidase activity"/>
    <property type="evidence" value="ECO:0007669"/>
    <property type="project" value="TreeGrafter"/>
</dbReference>
<keyword evidence="4" id="KW-0833">Ubl conjugation pathway</keyword>
<evidence type="ECO:0000259" key="7">
    <source>
        <dbReference type="PROSITE" id="PS50600"/>
    </source>
</evidence>
<dbReference type="Pfam" id="PF02902">
    <property type="entry name" value="Peptidase_C48"/>
    <property type="match status" value="2"/>
</dbReference>
<comment type="similarity">
    <text evidence="1">Belongs to the peptidase C48 family.</text>
</comment>
<feature type="compositionally biased region" description="Basic residues" evidence="6">
    <location>
        <begin position="109"/>
        <end position="121"/>
    </location>
</feature>
<keyword evidence="3 8" id="KW-0645">Protease</keyword>
<evidence type="ECO:0000256" key="6">
    <source>
        <dbReference type="SAM" id="MobiDB-lite"/>
    </source>
</evidence>
<feature type="region of interest" description="Disordered" evidence="6">
    <location>
        <begin position="945"/>
        <end position="1119"/>
    </location>
</feature>
<dbReference type="GO" id="GO:0016926">
    <property type="term" value="P:protein desumoylation"/>
    <property type="evidence" value="ECO:0007669"/>
    <property type="project" value="TreeGrafter"/>
</dbReference>
<dbReference type="InterPro" id="IPR003653">
    <property type="entry name" value="Peptidase_C48_C"/>
</dbReference>
<feature type="compositionally biased region" description="Polar residues" evidence="6">
    <location>
        <begin position="81"/>
        <end position="97"/>
    </location>
</feature>
<feature type="compositionally biased region" description="Basic and acidic residues" evidence="6">
    <location>
        <begin position="1067"/>
        <end position="1079"/>
    </location>
</feature>
<evidence type="ECO:0000256" key="2">
    <source>
        <dbReference type="ARBA" id="ARBA00022553"/>
    </source>
</evidence>
<dbReference type="PROSITE" id="PS50600">
    <property type="entry name" value="ULP_PROTEASE"/>
    <property type="match status" value="1"/>
</dbReference>
<protein>
    <submittedName>
        <fullName evidence="8">Ulp1 protease family protein</fullName>
    </submittedName>
</protein>
<feature type="compositionally biased region" description="Acidic residues" evidence="6">
    <location>
        <begin position="736"/>
        <end position="746"/>
    </location>
</feature>
<feature type="compositionally biased region" description="Polar residues" evidence="6">
    <location>
        <begin position="747"/>
        <end position="760"/>
    </location>
</feature>
<feature type="compositionally biased region" description="Polar residues" evidence="6">
    <location>
        <begin position="1010"/>
        <end position="1021"/>
    </location>
</feature>
<feature type="region of interest" description="Disordered" evidence="6">
    <location>
        <begin position="1"/>
        <end position="168"/>
    </location>
</feature>
<proteinExistence type="inferred from homology"/>
<reference evidence="9" key="1">
    <citation type="submission" date="2017-02" db="EMBL/GenBank/DDBJ databases">
        <authorList>
            <person name="Tafer H."/>
            <person name="Lopandic K."/>
        </authorList>
    </citation>
    <scope>NUCLEOTIDE SEQUENCE [LARGE SCALE GENOMIC DNA]</scope>
    <source>
        <strain evidence="9">CBS 366.77</strain>
    </source>
</reference>
<dbReference type="SUPFAM" id="SSF54001">
    <property type="entry name" value="Cysteine proteinases"/>
    <property type="match status" value="1"/>
</dbReference>